<accession>A0A2J7ZW77</accession>
<reference evidence="1 2" key="1">
    <citation type="journal article" date="2017" name="Mol. Biol. Evol.">
        <title>The 4-celled Tetrabaena socialis nuclear genome reveals the essential components for genetic control of cell number at the origin of multicellularity in the volvocine lineage.</title>
        <authorList>
            <person name="Featherston J."/>
            <person name="Arakaki Y."/>
            <person name="Hanschen E.R."/>
            <person name="Ferris P.J."/>
            <person name="Michod R.E."/>
            <person name="Olson B.J.S.C."/>
            <person name="Nozaki H."/>
            <person name="Durand P.M."/>
        </authorList>
    </citation>
    <scope>NUCLEOTIDE SEQUENCE [LARGE SCALE GENOMIC DNA]</scope>
    <source>
        <strain evidence="1 2">NIES-571</strain>
    </source>
</reference>
<dbReference type="Proteomes" id="UP000236333">
    <property type="component" value="Unassembled WGS sequence"/>
</dbReference>
<evidence type="ECO:0000313" key="2">
    <source>
        <dbReference type="Proteomes" id="UP000236333"/>
    </source>
</evidence>
<protein>
    <submittedName>
        <fullName evidence="1">Uncharacterized protein</fullName>
    </submittedName>
</protein>
<name>A0A2J7ZW77_9CHLO</name>
<organism evidence="1 2">
    <name type="scientific">Tetrabaena socialis</name>
    <dbReference type="NCBI Taxonomy" id="47790"/>
    <lineage>
        <taxon>Eukaryota</taxon>
        <taxon>Viridiplantae</taxon>
        <taxon>Chlorophyta</taxon>
        <taxon>core chlorophytes</taxon>
        <taxon>Chlorophyceae</taxon>
        <taxon>CS clade</taxon>
        <taxon>Chlamydomonadales</taxon>
        <taxon>Tetrabaenaceae</taxon>
        <taxon>Tetrabaena</taxon>
    </lineage>
</organism>
<comment type="caution">
    <text evidence="1">The sequence shown here is derived from an EMBL/GenBank/DDBJ whole genome shotgun (WGS) entry which is preliminary data.</text>
</comment>
<gene>
    <name evidence="1" type="ORF">TSOC_009297</name>
</gene>
<dbReference type="AlphaFoldDB" id="A0A2J7ZW77"/>
<evidence type="ECO:0000313" key="1">
    <source>
        <dbReference type="EMBL" id="PNH04523.1"/>
    </source>
</evidence>
<proteinExistence type="predicted"/>
<dbReference type="EMBL" id="PGGS01000381">
    <property type="protein sequence ID" value="PNH04523.1"/>
    <property type="molecule type" value="Genomic_DNA"/>
</dbReference>
<sequence length="103" mass="11221">MPQYHSRPWCHTRRPRLMRVVHPRVQHCNVGIAAHSHPALKAEGTAGAASARGLKEEGGEGLKRGIIRDLRLKVCAAAVLVMRTKSEGVERPGGEAGEERGRV</sequence>
<keyword evidence="2" id="KW-1185">Reference proteome</keyword>